<dbReference type="Pfam" id="PF24626">
    <property type="entry name" value="SH3_Tf2-1"/>
    <property type="match status" value="1"/>
</dbReference>
<feature type="domain" description="Tf2-1-like SH3-like" evidence="1">
    <location>
        <begin position="216"/>
        <end position="280"/>
    </location>
</feature>
<evidence type="ECO:0000313" key="3">
    <source>
        <dbReference type="Proteomes" id="UP001151760"/>
    </source>
</evidence>
<dbReference type="InterPro" id="IPR036397">
    <property type="entry name" value="RNaseH_sf"/>
</dbReference>
<name>A0ABQ5FXE0_9ASTR</name>
<reference evidence="2" key="1">
    <citation type="journal article" date="2022" name="Int. J. Mol. Sci.">
        <title>Draft Genome of Tanacetum Coccineum: Genomic Comparison of Closely Related Tanacetum-Family Plants.</title>
        <authorList>
            <person name="Yamashiro T."/>
            <person name="Shiraishi A."/>
            <person name="Nakayama K."/>
            <person name="Satake H."/>
        </authorList>
    </citation>
    <scope>NUCLEOTIDE SEQUENCE</scope>
</reference>
<dbReference type="EMBL" id="BQNB010017864">
    <property type="protein sequence ID" value="GJT68046.1"/>
    <property type="molecule type" value="Genomic_DNA"/>
</dbReference>
<dbReference type="SUPFAM" id="SSF53098">
    <property type="entry name" value="Ribonuclease H-like"/>
    <property type="match status" value="1"/>
</dbReference>
<dbReference type="Proteomes" id="UP001151760">
    <property type="component" value="Unassembled WGS sequence"/>
</dbReference>
<comment type="caution">
    <text evidence="2">The sequence shown here is derived from an EMBL/GenBank/DDBJ whole genome shotgun (WGS) entry which is preliminary data.</text>
</comment>
<accession>A0ABQ5FXE0</accession>
<proteinExistence type="predicted"/>
<dbReference type="PANTHER" id="PTHR45835:SF104">
    <property type="entry name" value="PROTEIN NYNRIN-LIKE"/>
    <property type="match status" value="1"/>
</dbReference>
<dbReference type="InterPro" id="IPR056924">
    <property type="entry name" value="SH3_Tf2-1"/>
</dbReference>
<dbReference type="Gene3D" id="3.30.420.10">
    <property type="entry name" value="Ribonuclease H-like superfamily/Ribonuclease H"/>
    <property type="match status" value="2"/>
</dbReference>
<organism evidence="2 3">
    <name type="scientific">Tanacetum coccineum</name>
    <dbReference type="NCBI Taxonomy" id="301880"/>
    <lineage>
        <taxon>Eukaryota</taxon>
        <taxon>Viridiplantae</taxon>
        <taxon>Streptophyta</taxon>
        <taxon>Embryophyta</taxon>
        <taxon>Tracheophyta</taxon>
        <taxon>Spermatophyta</taxon>
        <taxon>Magnoliopsida</taxon>
        <taxon>eudicotyledons</taxon>
        <taxon>Gunneridae</taxon>
        <taxon>Pentapetalae</taxon>
        <taxon>asterids</taxon>
        <taxon>campanulids</taxon>
        <taxon>Asterales</taxon>
        <taxon>Asteraceae</taxon>
        <taxon>Asteroideae</taxon>
        <taxon>Anthemideae</taxon>
        <taxon>Anthemidinae</taxon>
        <taxon>Tanacetum</taxon>
    </lineage>
</organism>
<dbReference type="PANTHER" id="PTHR45835">
    <property type="entry name" value="YALI0A06105P"/>
    <property type="match status" value="1"/>
</dbReference>
<dbReference type="InterPro" id="IPR012337">
    <property type="entry name" value="RNaseH-like_sf"/>
</dbReference>
<evidence type="ECO:0000259" key="1">
    <source>
        <dbReference type="Pfam" id="PF24626"/>
    </source>
</evidence>
<reference evidence="2" key="2">
    <citation type="submission" date="2022-01" db="EMBL/GenBank/DDBJ databases">
        <authorList>
            <person name="Yamashiro T."/>
            <person name="Shiraishi A."/>
            <person name="Satake H."/>
            <person name="Nakayama K."/>
        </authorList>
    </citation>
    <scope>NUCLEOTIDE SEQUENCE</scope>
</reference>
<sequence>MRKEVKEWVRTCTVCQRFKPELVPYPGLLQPLPIPENVWTHISMDFVDGLPMSKGKSILLVIVDRLSKYGHFIPLNSSLFSNYCGPSLPGQCLQITWSSQDGQTEVVNRCVECYLRCMTRDKPKEWVQWIPLAEYWYHTSFHTSINTTHYQVLYGQAPPAHVTYTTGDSANDSVDRSLVAREAAIQLLKFHLQRAQDRMKTMADKKRTERVFGITDLILLKLQPYRQSTLRQHKHHKLAPKYYGPFKIVVKVGEVAHKLELPADSQVHPMFHVSQLKKFRGISSQVSSVLPHLDSTGIIALEPMDRRMAKKGNVAAVYVLIQWTNEGVDDATWELYDDIAERFLTFDLNA</sequence>
<gene>
    <name evidence="2" type="ORF">Tco_1019526</name>
</gene>
<protein>
    <submittedName>
        <fullName evidence="2">Retrotransposable element Tf2</fullName>
    </submittedName>
</protein>
<evidence type="ECO:0000313" key="2">
    <source>
        <dbReference type="EMBL" id="GJT68046.1"/>
    </source>
</evidence>
<dbReference type="SUPFAM" id="SSF54160">
    <property type="entry name" value="Chromo domain-like"/>
    <property type="match status" value="1"/>
</dbReference>
<dbReference type="InterPro" id="IPR016197">
    <property type="entry name" value="Chromo-like_dom_sf"/>
</dbReference>
<keyword evidence="3" id="KW-1185">Reference proteome</keyword>